<dbReference type="CDD" id="cd11386">
    <property type="entry name" value="MCP_signal"/>
    <property type="match status" value="1"/>
</dbReference>
<keyword evidence="16" id="KW-1185">Reference proteome</keyword>
<dbReference type="Pfam" id="PF00672">
    <property type="entry name" value="HAMP"/>
    <property type="match status" value="1"/>
</dbReference>
<dbReference type="STRING" id="579405.Dd703_3127"/>
<keyword evidence="4" id="KW-0145">Chemotaxis</keyword>
<dbReference type="eggNOG" id="COG0840">
    <property type="taxonomic scope" value="Bacteria"/>
</dbReference>
<dbReference type="PROSITE" id="PS50112">
    <property type="entry name" value="PAS"/>
    <property type="match status" value="1"/>
</dbReference>
<feature type="domain" description="PAS" evidence="14">
    <location>
        <begin position="23"/>
        <end position="60"/>
    </location>
</feature>
<dbReference type="KEGG" id="dda:Dd703_3127"/>
<feature type="domain" description="Methyl-accepting transducer" evidence="13">
    <location>
        <begin position="272"/>
        <end position="501"/>
    </location>
</feature>
<dbReference type="NCBIfam" id="TIGR00229">
    <property type="entry name" value="sensory_box"/>
    <property type="match status" value="1"/>
</dbReference>
<evidence type="ECO:0000256" key="1">
    <source>
        <dbReference type="ARBA" id="ARBA00004429"/>
    </source>
</evidence>
<dbReference type="Pfam" id="PF08447">
    <property type="entry name" value="PAS_3"/>
    <property type="match status" value="1"/>
</dbReference>
<evidence type="ECO:0000256" key="5">
    <source>
        <dbReference type="ARBA" id="ARBA00022519"/>
    </source>
</evidence>
<evidence type="ECO:0000259" key="13">
    <source>
        <dbReference type="PROSITE" id="PS50111"/>
    </source>
</evidence>
<dbReference type="Gene3D" id="1.10.287.950">
    <property type="entry name" value="Methyl-accepting chemotaxis protein"/>
    <property type="match status" value="1"/>
</dbReference>
<protein>
    <submittedName>
        <fullName evidence="15">Methyl-accepting chemotaxis sensory transducer with Pas/Pac sensor</fullName>
    </submittedName>
</protein>
<dbReference type="PANTHER" id="PTHR43531:SF7">
    <property type="entry name" value="AEROTAXIS RECEPTOR"/>
    <property type="match status" value="1"/>
</dbReference>
<dbReference type="GO" id="GO:0052131">
    <property type="term" value="P:positive aerotaxis"/>
    <property type="evidence" value="ECO:0007669"/>
    <property type="project" value="UniProtKB-ARBA"/>
</dbReference>
<dbReference type="EMBL" id="CP001654">
    <property type="protein sequence ID" value="ACS86892.1"/>
    <property type="molecule type" value="Genomic_DNA"/>
</dbReference>
<evidence type="ECO:0000256" key="4">
    <source>
        <dbReference type="ARBA" id="ARBA00022500"/>
    </source>
</evidence>
<comment type="subcellular location">
    <subcellularLocation>
        <location evidence="1">Cell inner membrane</location>
        <topology evidence="1">Multi-pass membrane protein</topology>
    </subcellularLocation>
</comment>
<keyword evidence="6 12" id="KW-0812">Transmembrane</keyword>
<evidence type="ECO:0000259" key="14">
    <source>
        <dbReference type="PROSITE" id="PS50112"/>
    </source>
</evidence>
<evidence type="ECO:0000313" key="15">
    <source>
        <dbReference type="EMBL" id="ACS86892.1"/>
    </source>
</evidence>
<dbReference type="RefSeq" id="WP_015854792.1">
    <property type="nucleotide sequence ID" value="NC_012880.1"/>
</dbReference>
<dbReference type="InterPro" id="IPR004089">
    <property type="entry name" value="MCPsignal_dom"/>
</dbReference>
<dbReference type="InterPro" id="IPR004090">
    <property type="entry name" value="Chemotax_Me-accpt_rcpt"/>
</dbReference>
<dbReference type="PANTHER" id="PTHR43531">
    <property type="entry name" value="PROTEIN ICFG"/>
    <property type="match status" value="1"/>
</dbReference>
<dbReference type="Pfam" id="PF00015">
    <property type="entry name" value="MCPsignal"/>
    <property type="match status" value="1"/>
</dbReference>
<evidence type="ECO:0000256" key="12">
    <source>
        <dbReference type="SAM" id="Phobius"/>
    </source>
</evidence>
<keyword evidence="8 12" id="KW-0472">Membrane</keyword>
<dbReference type="GO" id="GO:0007165">
    <property type="term" value="P:signal transduction"/>
    <property type="evidence" value="ECO:0007669"/>
    <property type="project" value="UniProtKB-KW"/>
</dbReference>
<keyword evidence="5" id="KW-0997">Cell inner membrane</keyword>
<keyword evidence="3" id="KW-0488">Methylation</keyword>
<dbReference type="SUPFAM" id="SSF58104">
    <property type="entry name" value="Methyl-accepting chemotaxis protein (MCP) signaling domain"/>
    <property type="match status" value="1"/>
</dbReference>
<dbReference type="HOGENOM" id="CLU_000445_107_26_6"/>
<evidence type="ECO:0000256" key="8">
    <source>
        <dbReference type="ARBA" id="ARBA00023136"/>
    </source>
</evidence>
<accession>C6CCP9</accession>
<dbReference type="PROSITE" id="PS50111">
    <property type="entry name" value="CHEMOTAXIS_TRANSDUC_2"/>
    <property type="match status" value="1"/>
</dbReference>
<comment type="similarity">
    <text evidence="10">Belongs to the methyl-accepting chemotaxis (MCP) protein family.</text>
</comment>
<evidence type="ECO:0000256" key="10">
    <source>
        <dbReference type="ARBA" id="ARBA00029447"/>
    </source>
</evidence>
<dbReference type="GO" id="GO:0004888">
    <property type="term" value="F:transmembrane signaling receptor activity"/>
    <property type="evidence" value="ECO:0007669"/>
    <property type="project" value="InterPro"/>
</dbReference>
<dbReference type="SUPFAM" id="SSF55785">
    <property type="entry name" value="PYP-like sensor domain (PAS domain)"/>
    <property type="match status" value="1"/>
</dbReference>
<dbReference type="PRINTS" id="PR00260">
    <property type="entry name" value="CHEMTRNSDUCR"/>
</dbReference>
<evidence type="ECO:0000313" key="16">
    <source>
        <dbReference type="Proteomes" id="UP000002734"/>
    </source>
</evidence>
<evidence type="ECO:0000256" key="3">
    <source>
        <dbReference type="ARBA" id="ARBA00022481"/>
    </source>
</evidence>
<evidence type="ECO:0000256" key="7">
    <source>
        <dbReference type="ARBA" id="ARBA00022989"/>
    </source>
</evidence>
<keyword evidence="2" id="KW-1003">Cell membrane</keyword>
<dbReference type="FunFam" id="1.10.287.950:FF:000001">
    <property type="entry name" value="Methyl-accepting chemotaxis sensory transducer"/>
    <property type="match status" value="1"/>
</dbReference>
<dbReference type="InterPro" id="IPR051310">
    <property type="entry name" value="MCP_chemotaxis"/>
</dbReference>
<dbReference type="SMART" id="SM00283">
    <property type="entry name" value="MA"/>
    <property type="match status" value="1"/>
</dbReference>
<dbReference type="InterPro" id="IPR000014">
    <property type="entry name" value="PAS"/>
</dbReference>
<sequence length="515" mass="57153">MRNNQPVTQHEYQFDKDSTLMSVTDVDSHIIYANDVFITVSGFDPDEIDGQPHNMVRHPDMPVEAFGDMWNTLKQQEPWSALVKNRRKNGDHYWVRANAVPIVRNGRTTGYMSVRTQPERQDIEQAETLYQKVRSGQAKNVRFHKGIVVKTGVFGMFSRVRIMPMRWRLRSVMLLTLLASFIAYFAIHRDIDADFISSSLFSVVLLLVLDVLLEWQLVKPIEKLKRQALDIATGNATTLHYDERTDEIGTIQRSVGQLGLMFRWLVDDISLQVSNIRHASDDLASGSEEMSRHVEQTAANVQQTAAAMNEINTTVQTNNATTSEASKLASTASQAAQVGGKVIGQMEHTMDSIVASSEKIAGITSIIDNIAFQTNILALNAAVEAARAGEQGKGFAVVAGEVRNLAQRSASAAHEIKELIDVSVDKVRIGSQQAKEAGESTHGIVMQVNNVSELIAHITESTREQGVGLSEIDRAVEDLERIMQQNATQVTNSAHASEQLSMQAHRLEQALHVFR</sequence>
<dbReference type="Proteomes" id="UP000002734">
    <property type="component" value="Chromosome"/>
</dbReference>
<reference evidence="15" key="1">
    <citation type="submission" date="2009-06" db="EMBL/GenBank/DDBJ databases">
        <title>Complete sequence of Dickeya dadantii Ech703.</title>
        <authorList>
            <consortium name="US DOE Joint Genome Institute"/>
            <person name="Lucas S."/>
            <person name="Copeland A."/>
            <person name="Lapidus A."/>
            <person name="Glavina del Rio T."/>
            <person name="Dalin E."/>
            <person name="Tice H."/>
            <person name="Bruce D."/>
            <person name="Goodwin L."/>
            <person name="Pitluck S."/>
            <person name="Chertkov O."/>
            <person name="Brettin T."/>
            <person name="Detter J.C."/>
            <person name="Han C."/>
            <person name="Larimer F."/>
            <person name="Land M."/>
            <person name="Hauser L."/>
            <person name="Kyrpides N."/>
            <person name="Mikhailova N."/>
            <person name="Balakrishnan V."/>
            <person name="Glasner J."/>
            <person name="Perna N.T."/>
        </authorList>
    </citation>
    <scope>NUCLEOTIDE SEQUENCE [LARGE SCALE GENOMIC DNA]</scope>
    <source>
        <strain evidence="15">Ech703</strain>
    </source>
</reference>
<dbReference type="FunFam" id="3.30.450.20:FF:000046">
    <property type="entry name" value="Aerotaxis sensor receptor"/>
    <property type="match status" value="1"/>
</dbReference>
<keyword evidence="7 12" id="KW-1133">Transmembrane helix</keyword>
<evidence type="ECO:0000256" key="9">
    <source>
        <dbReference type="ARBA" id="ARBA00023224"/>
    </source>
</evidence>
<evidence type="ECO:0000256" key="11">
    <source>
        <dbReference type="PROSITE-ProRule" id="PRU00284"/>
    </source>
</evidence>
<dbReference type="CDD" id="cd00130">
    <property type="entry name" value="PAS"/>
    <property type="match status" value="1"/>
</dbReference>
<dbReference type="InterPro" id="IPR013655">
    <property type="entry name" value="PAS_fold_3"/>
</dbReference>
<keyword evidence="9 11" id="KW-0807">Transducer</keyword>
<dbReference type="GO" id="GO:0005886">
    <property type="term" value="C:plasma membrane"/>
    <property type="evidence" value="ECO:0007669"/>
    <property type="project" value="UniProtKB-SubCell"/>
</dbReference>
<name>C6CCP9_MUSP7</name>
<dbReference type="Gene3D" id="3.30.450.20">
    <property type="entry name" value="PAS domain"/>
    <property type="match status" value="1"/>
</dbReference>
<feature type="transmembrane region" description="Helical" evidence="12">
    <location>
        <begin position="167"/>
        <end position="187"/>
    </location>
</feature>
<dbReference type="InterPro" id="IPR003660">
    <property type="entry name" value="HAMP_dom"/>
</dbReference>
<dbReference type="InterPro" id="IPR035965">
    <property type="entry name" value="PAS-like_dom_sf"/>
</dbReference>
<dbReference type="AlphaFoldDB" id="C6CCP9"/>
<gene>
    <name evidence="15" type="ordered locus">Dd703_3127</name>
</gene>
<feature type="transmembrane region" description="Helical" evidence="12">
    <location>
        <begin position="199"/>
        <end position="218"/>
    </location>
</feature>
<evidence type="ECO:0000256" key="2">
    <source>
        <dbReference type="ARBA" id="ARBA00022475"/>
    </source>
</evidence>
<evidence type="ECO:0000256" key="6">
    <source>
        <dbReference type="ARBA" id="ARBA00022692"/>
    </source>
</evidence>
<proteinExistence type="inferred from homology"/>
<organism evidence="15 16">
    <name type="scientific">Musicola paradisiaca (strain Ech703)</name>
    <name type="common">Dickeya paradisiaca</name>
    <name type="synonym">Dickeya dadantii</name>
    <dbReference type="NCBI Taxonomy" id="579405"/>
    <lineage>
        <taxon>Bacteria</taxon>
        <taxon>Pseudomonadati</taxon>
        <taxon>Pseudomonadota</taxon>
        <taxon>Gammaproteobacteria</taxon>
        <taxon>Enterobacterales</taxon>
        <taxon>Pectobacteriaceae</taxon>
        <taxon>Musicola</taxon>
    </lineage>
</organism>